<accession>A0A1D2M182</accession>
<evidence type="ECO:0000313" key="2">
    <source>
        <dbReference type="Proteomes" id="UP000094527"/>
    </source>
</evidence>
<evidence type="ECO:0000313" key="1">
    <source>
        <dbReference type="EMBL" id="ODM86713.1"/>
    </source>
</evidence>
<dbReference type="Proteomes" id="UP000094527">
    <property type="component" value="Unassembled WGS sequence"/>
</dbReference>
<gene>
    <name evidence="1" type="ORF">Ocin01_19969</name>
</gene>
<protein>
    <submittedName>
        <fullName evidence="1">Uncharacterized protein</fullName>
    </submittedName>
</protein>
<dbReference type="EMBL" id="LJIJ01007521">
    <property type="protein sequence ID" value="ODM86713.1"/>
    <property type="molecule type" value="Genomic_DNA"/>
</dbReference>
<dbReference type="AlphaFoldDB" id="A0A1D2M182"/>
<organism evidence="1 2">
    <name type="scientific">Orchesella cincta</name>
    <name type="common">Springtail</name>
    <name type="synonym">Podura cincta</name>
    <dbReference type="NCBI Taxonomy" id="48709"/>
    <lineage>
        <taxon>Eukaryota</taxon>
        <taxon>Metazoa</taxon>
        <taxon>Ecdysozoa</taxon>
        <taxon>Arthropoda</taxon>
        <taxon>Hexapoda</taxon>
        <taxon>Collembola</taxon>
        <taxon>Entomobryomorpha</taxon>
        <taxon>Entomobryoidea</taxon>
        <taxon>Orchesellidae</taxon>
        <taxon>Orchesellinae</taxon>
        <taxon>Orchesella</taxon>
    </lineage>
</organism>
<name>A0A1D2M182_ORCCI</name>
<comment type="caution">
    <text evidence="1">The sequence shown here is derived from an EMBL/GenBank/DDBJ whole genome shotgun (WGS) entry which is preliminary data.</text>
</comment>
<proteinExistence type="predicted"/>
<reference evidence="1 2" key="1">
    <citation type="journal article" date="2016" name="Genome Biol. Evol.">
        <title>Gene Family Evolution Reflects Adaptation to Soil Environmental Stressors in the Genome of the Collembolan Orchesella cincta.</title>
        <authorList>
            <person name="Faddeeva-Vakhrusheva A."/>
            <person name="Derks M.F."/>
            <person name="Anvar S.Y."/>
            <person name="Agamennone V."/>
            <person name="Suring W."/>
            <person name="Smit S."/>
            <person name="van Straalen N.M."/>
            <person name="Roelofs D."/>
        </authorList>
    </citation>
    <scope>NUCLEOTIDE SEQUENCE [LARGE SCALE GENOMIC DNA]</scope>
    <source>
        <tissue evidence="1">Mixed pool</tissue>
    </source>
</reference>
<keyword evidence="2" id="KW-1185">Reference proteome</keyword>
<sequence>MVLSNVTGGEMTVPNWTNFSGTTNAIVLTAGHKFVDGFFKVLKLTIFEEDFYTCGSENTCLCDSIRVFSFINNVSRRIILQSAVPQIRLSNSRNFNSDI</sequence>